<dbReference type="Gene3D" id="3.10.10.10">
    <property type="entry name" value="HIV Type 1 Reverse Transcriptase, subunit A, domain 1"/>
    <property type="match status" value="1"/>
</dbReference>
<keyword evidence="2" id="KW-1185">Reference proteome</keyword>
<dbReference type="InterPro" id="IPR043502">
    <property type="entry name" value="DNA/RNA_pol_sf"/>
</dbReference>
<accession>A0A6H5J2Q2</accession>
<evidence type="ECO:0000313" key="1">
    <source>
        <dbReference type="EMBL" id="CAB0043875.1"/>
    </source>
</evidence>
<sequence length="338" mass="38083">MSSAGPSTPNTSDELEVTASTLTSANVALLGTGVASSSSIDSDELKKPELDQEETLMPWRLRPISHYMTYIPTPKAKQEKWRADLKERDNQIRYKRCSETAVADIFEAGVQISDEEYAKWLGQPRRLPGRPPYSRRRADTRNPFSRALFTASRTRPTVSFGLPGASPQVEKSVGRSTVFLVTTSSPVEAGRQLCRRRIKFGLILNNRELTWTSMADVTHPYYPELINETYTVEAIAAMGGLRDADEYQKDEITRIIDDLISPPTDTLPAAKIKPHKIDVEGHGPIRQKYRKIPYNLQMAAHAEIDKLLKEDIITESKSPWCSCPVIVPKTRRTYKILH</sequence>
<dbReference type="Proteomes" id="UP000479190">
    <property type="component" value="Unassembled WGS sequence"/>
</dbReference>
<gene>
    <name evidence="1" type="ORF">TBRA_LOCUS15463</name>
</gene>
<protein>
    <submittedName>
        <fullName evidence="1">Uncharacterized protein</fullName>
    </submittedName>
</protein>
<proteinExistence type="predicted"/>
<reference evidence="1 2" key="1">
    <citation type="submission" date="2020-02" db="EMBL/GenBank/DDBJ databases">
        <authorList>
            <person name="Ferguson B K."/>
        </authorList>
    </citation>
    <scope>NUCLEOTIDE SEQUENCE [LARGE SCALE GENOMIC DNA]</scope>
</reference>
<name>A0A6H5J2Q2_9HYME</name>
<organism evidence="1 2">
    <name type="scientific">Trichogramma brassicae</name>
    <dbReference type="NCBI Taxonomy" id="86971"/>
    <lineage>
        <taxon>Eukaryota</taxon>
        <taxon>Metazoa</taxon>
        <taxon>Ecdysozoa</taxon>
        <taxon>Arthropoda</taxon>
        <taxon>Hexapoda</taxon>
        <taxon>Insecta</taxon>
        <taxon>Pterygota</taxon>
        <taxon>Neoptera</taxon>
        <taxon>Endopterygota</taxon>
        <taxon>Hymenoptera</taxon>
        <taxon>Apocrita</taxon>
        <taxon>Proctotrupomorpha</taxon>
        <taxon>Chalcidoidea</taxon>
        <taxon>Trichogrammatidae</taxon>
        <taxon>Trichogramma</taxon>
    </lineage>
</organism>
<evidence type="ECO:0000313" key="2">
    <source>
        <dbReference type="Proteomes" id="UP000479190"/>
    </source>
</evidence>
<dbReference type="AlphaFoldDB" id="A0A6H5J2Q2"/>
<dbReference type="EMBL" id="CADCXV010001359">
    <property type="protein sequence ID" value="CAB0043875.1"/>
    <property type="molecule type" value="Genomic_DNA"/>
</dbReference>
<dbReference type="GO" id="GO:0071897">
    <property type="term" value="P:DNA biosynthetic process"/>
    <property type="evidence" value="ECO:0007669"/>
    <property type="project" value="UniProtKB-ARBA"/>
</dbReference>
<dbReference type="SUPFAM" id="SSF56672">
    <property type="entry name" value="DNA/RNA polymerases"/>
    <property type="match status" value="1"/>
</dbReference>